<dbReference type="Proteomes" id="UP000623010">
    <property type="component" value="Unassembled WGS sequence"/>
</dbReference>
<name>A0A918QZT8_9ACTN</name>
<dbReference type="RefSeq" id="WP_190056780.1">
    <property type="nucleotide sequence ID" value="NZ_BMWH01000004.1"/>
</dbReference>
<reference evidence="2" key="2">
    <citation type="submission" date="2020-09" db="EMBL/GenBank/DDBJ databases">
        <authorList>
            <person name="Sun Q."/>
            <person name="Ohkuma M."/>
        </authorList>
    </citation>
    <scope>NUCLEOTIDE SEQUENCE</scope>
    <source>
        <strain evidence="2">JCM 5016</strain>
    </source>
</reference>
<evidence type="ECO:0000313" key="2">
    <source>
        <dbReference type="EMBL" id="GGZ80435.1"/>
    </source>
</evidence>
<feature type="compositionally biased region" description="Low complexity" evidence="1">
    <location>
        <begin position="29"/>
        <end position="46"/>
    </location>
</feature>
<evidence type="ECO:0000313" key="3">
    <source>
        <dbReference type="Proteomes" id="UP000623010"/>
    </source>
</evidence>
<organism evidence="2 3">
    <name type="scientific">Streptomyces echinoruber</name>
    <dbReference type="NCBI Taxonomy" id="68898"/>
    <lineage>
        <taxon>Bacteria</taxon>
        <taxon>Bacillati</taxon>
        <taxon>Actinomycetota</taxon>
        <taxon>Actinomycetes</taxon>
        <taxon>Kitasatosporales</taxon>
        <taxon>Streptomycetaceae</taxon>
        <taxon>Streptomyces</taxon>
    </lineage>
</organism>
<sequence>MTTHKDTDRLIRALKNQGFRVEQLRSGRCRVVPPGGGDPVMMPGPGRRTDARALDNARARLRRLGADV</sequence>
<protein>
    <submittedName>
        <fullName evidence="2">Uncharacterized protein</fullName>
    </submittedName>
</protein>
<keyword evidence="3" id="KW-1185">Reference proteome</keyword>
<comment type="caution">
    <text evidence="2">The sequence shown here is derived from an EMBL/GenBank/DDBJ whole genome shotgun (WGS) entry which is preliminary data.</text>
</comment>
<evidence type="ECO:0000256" key="1">
    <source>
        <dbReference type="SAM" id="MobiDB-lite"/>
    </source>
</evidence>
<dbReference type="AlphaFoldDB" id="A0A918QZT8"/>
<accession>A0A918QZT8</accession>
<proteinExistence type="predicted"/>
<dbReference type="EMBL" id="BMWH01000004">
    <property type="protein sequence ID" value="GGZ80435.1"/>
    <property type="molecule type" value="Genomic_DNA"/>
</dbReference>
<gene>
    <name evidence="2" type="ORF">GCM10010389_17840</name>
</gene>
<feature type="region of interest" description="Disordered" evidence="1">
    <location>
        <begin position="28"/>
        <end position="50"/>
    </location>
</feature>
<reference evidence="2" key="1">
    <citation type="journal article" date="2014" name="Int. J. Syst. Evol. Microbiol.">
        <title>Complete genome sequence of Corynebacterium casei LMG S-19264T (=DSM 44701T), isolated from a smear-ripened cheese.</title>
        <authorList>
            <consortium name="US DOE Joint Genome Institute (JGI-PGF)"/>
            <person name="Walter F."/>
            <person name="Albersmeier A."/>
            <person name="Kalinowski J."/>
            <person name="Ruckert C."/>
        </authorList>
    </citation>
    <scope>NUCLEOTIDE SEQUENCE</scope>
    <source>
        <strain evidence="2">JCM 5016</strain>
    </source>
</reference>